<dbReference type="AlphaFoldDB" id="A0A138ZXN7"/>
<dbReference type="Gene3D" id="3.20.20.70">
    <property type="entry name" value="Aldolase class I"/>
    <property type="match status" value="1"/>
</dbReference>
<dbReference type="PANTHER" id="PTHR35273">
    <property type="entry name" value="ALPHA-1,4 POLYGALACTOSAMINIDASE, PUTATIVE (AFU_ORTHOLOGUE AFUA_3G07890)-RELATED"/>
    <property type="match status" value="1"/>
</dbReference>
<dbReference type="Proteomes" id="UP000070544">
    <property type="component" value="Unassembled WGS sequence"/>
</dbReference>
<dbReference type="Pfam" id="PF03537">
    <property type="entry name" value="Glyco_hydro_114"/>
    <property type="match status" value="1"/>
</dbReference>
<feature type="domain" description="Glycoside-hydrolase family GH114 TIM-barrel" evidence="3">
    <location>
        <begin position="1"/>
        <end position="172"/>
    </location>
</feature>
<comment type="catalytic activity">
    <reaction evidence="1">
        <text>Hydrolysis of terminal, non-reducing alpha-D-galactose residues in alpha-D-galactosides, including galactose oligosaccharides, galactomannans and galactolipids.</text>
        <dbReference type="EC" id="3.2.1.22"/>
    </reaction>
</comment>
<dbReference type="OMA" id="WPSSAIG"/>
<dbReference type="InterPro" id="IPR013785">
    <property type="entry name" value="Aldolase_TIM"/>
</dbReference>
<reference evidence="4 5" key="1">
    <citation type="journal article" date="2015" name="Genome Biol. Evol.">
        <title>Phylogenomic analyses indicate that early fungi evolved digesting cell walls of algal ancestors of land plants.</title>
        <authorList>
            <person name="Chang Y."/>
            <person name="Wang S."/>
            <person name="Sekimoto S."/>
            <person name="Aerts A.L."/>
            <person name="Choi C."/>
            <person name="Clum A."/>
            <person name="LaButti K.M."/>
            <person name="Lindquist E.A."/>
            <person name="Yee Ngan C."/>
            <person name="Ohm R.A."/>
            <person name="Salamov A.A."/>
            <person name="Grigoriev I.V."/>
            <person name="Spatafora J.W."/>
            <person name="Berbee M.L."/>
        </authorList>
    </citation>
    <scope>NUCLEOTIDE SEQUENCE [LARGE SCALE GENOMIC DNA]</scope>
    <source>
        <strain evidence="4 5">JEL478</strain>
    </source>
</reference>
<evidence type="ECO:0000256" key="1">
    <source>
        <dbReference type="ARBA" id="ARBA00001255"/>
    </source>
</evidence>
<evidence type="ECO:0000259" key="3">
    <source>
        <dbReference type="Pfam" id="PF03537"/>
    </source>
</evidence>
<keyword evidence="4" id="KW-0378">Hydrolase</keyword>
<evidence type="ECO:0000256" key="2">
    <source>
        <dbReference type="ARBA" id="ARBA00012755"/>
    </source>
</evidence>
<proteinExistence type="predicted"/>
<dbReference type="InterPro" id="IPR004352">
    <property type="entry name" value="GH114_TIM-barrel"/>
</dbReference>
<dbReference type="STRING" id="1344416.A0A138ZXN7"/>
<evidence type="ECO:0000313" key="5">
    <source>
        <dbReference type="Proteomes" id="UP000070544"/>
    </source>
</evidence>
<name>A0A138ZXN7_GONPJ</name>
<feature type="non-terminal residue" evidence="4">
    <location>
        <position position="172"/>
    </location>
</feature>
<sequence length="172" mass="19265">LDGFDSTAEDVSKWKSQGKIVIGYISVGTREDWNLDAVSWPSSAIGKIVDGWPGERWLIPGQWQTVKNVMSARFAMLKSKGFDGYEGDNISLLDQGGVDSYLNDNIAYAQWLATTAHSYGLLAIFKNGPDLVPNVLSYYDGCFAEEAFKYDEIDSYTPFYQSGKPVWIFEYP</sequence>
<dbReference type="InterPro" id="IPR017853">
    <property type="entry name" value="GH"/>
</dbReference>
<evidence type="ECO:0000313" key="4">
    <source>
        <dbReference type="EMBL" id="KXS08903.1"/>
    </source>
</evidence>
<accession>A0A138ZXN7</accession>
<dbReference type="PANTHER" id="PTHR35273:SF2">
    <property type="entry name" value="ALPHA-GALACTOSIDASE"/>
    <property type="match status" value="1"/>
</dbReference>
<dbReference type="EMBL" id="KQ965927">
    <property type="protein sequence ID" value="KXS08903.1"/>
    <property type="molecule type" value="Genomic_DNA"/>
</dbReference>
<dbReference type="EC" id="3.2.1.22" evidence="2"/>
<gene>
    <name evidence="4" type="ORF">M427DRAFT_85997</name>
</gene>
<feature type="non-terminal residue" evidence="4">
    <location>
        <position position="1"/>
    </location>
</feature>
<keyword evidence="5" id="KW-1185">Reference proteome</keyword>
<organism evidence="4 5">
    <name type="scientific">Gonapodya prolifera (strain JEL478)</name>
    <name type="common">Monoblepharis prolifera</name>
    <dbReference type="NCBI Taxonomy" id="1344416"/>
    <lineage>
        <taxon>Eukaryota</taxon>
        <taxon>Fungi</taxon>
        <taxon>Fungi incertae sedis</taxon>
        <taxon>Chytridiomycota</taxon>
        <taxon>Chytridiomycota incertae sedis</taxon>
        <taxon>Monoblepharidomycetes</taxon>
        <taxon>Monoblepharidales</taxon>
        <taxon>Gonapodyaceae</taxon>
        <taxon>Gonapodya</taxon>
    </lineage>
</organism>
<dbReference type="OrthoDB" id="2108802at2759"/>
<protein>
    <recommendedName>
        <fullName evidence="2">alpha-galactosidase</fullName>
        <ecNumber evidence="2">3.2.1.22</ecNumber>
    </recommendedName>
</protein>
<dbReference type="SUPFAM" id="SSF51445">
    <property type="entry name" value="(Trans)glycosidases"/>
    <property type="match status" value="1"/>
</dbReference>
<dbReference type="GO" id="GO:0004557">
    <property type="term" value="F:alpha-galactosidase activity"/>
    <property type="evidence" value="ECO:0007669"/>
    <property type="project" value="UniProtKB-EC"/>
</dbReference>